<evidence type="ECO:0000259" key="1">
    <source>
        <dbReference type="PROSITE" id="PS51918"/>
    </source>
</evidence>
<proteinExistence type="predicted"/>
<dbReference type="GO" id="GO:0003824">
    <property type="term" value="F:catalytic activity"/>
    <property type="evidence" value="ECO:0007669"/>
    <property type="project" value="InterPro"/>
</dbReference>
<keyword evidence="3" id="KW-1185">Reference proteome</keyword>
<dbReference type="InterPro" id="IPR007197">
    <property type="entry name" value="rSAM"/>
</dbReference>
<gene>
    <name evidence="2" type="ORF">SPSYN_01759</name>
</gene>
<dbReference type="SMART" id="SM00729">
    <property type="entry name" value="Elp3"/>
    <property type="match status" value="1"/>
</dbReference>
<dbReference type="PANTHER" id="PTHR42731:SF1">
    <property type="entry name" value="RADICAL SAM DOMAIN PROTEIN"/>
    <property type="match status" value="1"/>
</dbReference>
<feature type="domain" description="Radical SAM core" evidence="1">
    <location>
        <begin position="254"/>
        <end position="489"/>
    </location>
</feature>
<dbReference type="InterPro" id="IPR006638">
    <property type="entry name" value="Elp3/MiaA/NifB-like_rSAM"/>
</dbReference>
<dbReference type="InterPro" id="IPR058240">
    <property type="entry name" value="rSAM_sf"/>
</dbReference>
<name>A0A9D3AYM9_9FIRM</name>
<accession>A0A9D3AYM9</accession>
<dbReference type="NCBIfam" id="TIGR03960">
    <property type="entry name" value="rSAM_fuse_unch"/>
    <property type="match status" value="1"/>
</dbReference>
<protein>
    <submittedName>
        <fullName evidence="2">Radical SAM superfamily protein</fullName>
    </submittedName>
</protein>
<organism evidence="2 3">
    <name type="scientific">Sporotomaculum syntrophicum</name>
    <dbReference type="NCBI Taxonomy" id="182264"/>
    <lineage>
        <taxon>Bacteria</taxon>
        <taxon>Bacillati</taxon>
        <taxon>Bacillota</taxon>
        <taxon>Clostridia</taxon>
        <taxon>Eubacteriales</taxon>
        <taxon>Desulfallaceae</taxon>
        <taxon>Sporotomaculum</taxon>
    </lineage>
</organism>
<evidence type="ECO:0000313" key="3">
    <source>
        <dbReference type="Proteomes" id="UP000798488"/>
    </source>
</evidence>
<dbReference type="RefSeq" id="WP_161822057.1">
    <property type="nucleotide sequence ID" value="NZ_LSRS01000003.1"/>
</dbReference>
<dbReference type="SFLD" id="SFLDG01082">
    <property type="entry name" value="B12-binding_domain_containing"/>
    <property type="match status" value="1"/>
</dbReference>
<evidence type="ECO:0000313" key="2">
    <source>
        <dbReference type="EMBL" id="KAF1085616.1"/>
    </source>
</evidence>
<dbReference type="EMBL" id="LSRS01000003">
    <property type="protein sequence ID" value="KAF1085616.1"/>
    <property type="molecule type" value="Genomic_DNA"/>
</dbReference>
<dbReference type="Proteomes" id="UP000798488">
    <property type="component" value="Unassembled WGS sequence"/>
</dbReference>
<dbReference type="PROSITE" id="PS51918">
    <property type="entry name" value="RADICAL_SAM"/>
    <property type="match status" value="1"/>
</dbReference>
<sequence>MEKQLEKILRRVQKPGRYSGGEWNSICKDWKSIDVKMAFAFPDVYEVGMSHLGLQILYSMVNSRDDALMERVFAPWPDMEQQMRNNGLPLFSLESRRPLRDFNIIGFTLQYELSFTNIVNMLDLGGIPLHSAERMEGDYPLVVAGGPCAFNPEPIAEFIDVFAIGEGEELLTDLLDAYLASRRGGESRQDMLLRLAGIEGIYIPALYRVEYNSLGTINTVTPLSQGVPARVQKRAVTNVDAAVFPTRMVVPAIEAVHDRAMLEVQRGCTRGCRFCQAGIIYRPVREKEPDTLLHQASNLLGSTGWEEISLTSLSTSDFSQVTPLVHELINKHGSAGVNVSLPSLRVDAFSVDLAKEVQQVRRSSLTFAPEAGTQRLRDVINKGVTEDDLMAAVEAAFMAGWHSIKLYFMIGLPTETDEDLQGIANLARKVLERGRRLVRAKGRLKVTVSVSSFVPKSHTVFQWEPQNSIAELKRKQALLRELLRNRGLVFKWHDPEGSFLEAVLSRGDRRLAGAIEAAWRNGARFDGWSEFFDLSKWTRAFASSGIAPEWYAYKQYSYEDTLPWDHISTGVSKNFLVREHRRSLEGAITPDCRDGRCQGCGLCVTLEAKPYFAGGETVASLSNTVL</sequence>
<reference evidence="2" key="1">
    <citation type="submission" date="2016-02" db="EMBL/GenBank/DDBJ databases">
        <title>Draft Genome Sequence of Sporotomaculum syntrophicum Strain FB, a Syntrophic Benzoate Degrader.</title>
        <authorList>
            <person name="Nobu M.K."/>
            <person name="Narihiro T."/>
            <person name="Qiu Y.-L."/>
            <person name="Ohashi A."/>
            <person name="Liu W.-T."/>
            <person name="Yuji S."/>
        </authorList>
    </citation>
    <scope>NUCLEOTIDE SEQUENCE</scope>
    <source>
        <strain evidence="2">FB</strain>
    </source>
</reference>
<dbReference type="InterPro" id="IPR045784">
    <property type="entry name" value="Radical_SAM_N2"/>
</dbReference>
<dbReference type="OrthoDB" id="9806827at2"/>
<dbReference type="InterPro" id="IPR023862">
    <property type="entry name" value="CHP03960_rSAM"/>
</dbReference>
<comment type="caution">
    <text evidence="2">The sequence shown here is derived from an EMBL/GenBank/DDBJ whole genome shotgun (WGS) entry which is preliminary data.</text>
</comment>
<dbReference type="Pfam" id="PF04055">
    <property type="entry name" value="Radical_SAM"/>
    <property type="match status" value="1"/>
</dbReference>
<dbReference type="SFLD" id="SFLDS00029">
    <property type="entry name" value="Radical_SAM"/>
    <property type="match status" value="1"/>
</dbReference>
<dbReference type="GO" id="GO:0051536">
    <property type="term" value="F:iron-sulfur cluster binding"/>
    <property type="evidence" value="ECO:0007669"/>
    <property type="project" value="InterPro"/>
</dbReference>
<dbReference type="InterPro" id="IPR023404">
    <property type="entry name" value="rSAM_horseshoe"/>
</dbReference>
<dbReference type="CDD" id="cd01335">
    <property type="entry name" value="Radical_SAM"/>
    <property type="match status" value="1"/>
</dbReference>
<dbReference type="SUPFAM" id="SSF102114">
    <property type="entry name" value="Radical SAM enzymes"/>
    <property type="match status" value="1"/>
</dbReference>
<dbReference type="Pfam" id="PF19864">
    <property type="entry name" value="Radical_SAM_N2"/>
    <property type="match status" value="1"/>
</dbReference>
<dbReference type="Gene3D" id="3.80.30.20">
    <property type="entry name" value="tm_1862 like domain"/>
    <property type="match status" value="1"/>
</dbReference>
<dbReference type="AlphaFoldDB" id="A0A9D3AYM9"/>
<dbReference type="PANTHER" id="PTHR42731">
    <property type="entry name" value="SLL1084 PROTEIN"/>
    <property type="match status" value="1"/>
</dbReference>